<accession>A0A7M7SSU9</accession>
<evidence type="ECO:0000313" key="6">
    <source>
        <dbReference type="EnsemblMetazoa" id="XP_030828646"/>
    </source>
</evidence>
<dbReference type="KEGG" id="spu:115929024"/>
<dbReference type="SMART" id="SM00252">
    <property type="entry name" value="SH2"/>
    <property type="match status" value="1"/>
</dbReference>
<evidence type="ECO:0000256" key="3">
    <source>
        <dbReference type="SAM" id="MobiDB-lite"/>
    </source>
</evidence>
<dbReference type="PROSITE" id="PS50001">
    <property type="entry name" value="SH2"/>
    <property type="match status" value="1"/>
</dbReference>
<dbReference type="OMA" id="SSERCEC"/>
<feature type="compositionally biased region" description="Low complexity" evidence="3">
    <location>
        <begin position="133"/>
        <end position="146"/>
    </location>
</feature>
<dbReference type="EnsemblMetazoa" id="XM_030972786">
    <property type="protein sequence ID" value="XP_030828646"/>
    <property type="gene ID" value="LOC100889160"/>
</dbReference>
<dbReference type="InParanoid" id="A0A7M7SSU9"/>
<dbReference type="InterPro" id="IPR051184">
    <property type="entry name" value="Tyrosine-phos_adapter"/>
</dbReference>
<dbReference type="SUPFAM" id="SSF51045">
    <property type="entry name" value="WW domain"/>
    <property type="match status" value="1"/>
</dbReference>
<protein>
    <submittedName>
        <fullName evidence="6">Uncharacterized protein</fullName>
    </submittedName>
</protein>
<dbReference type="CDD" id="cd00173">
    <property type="entry name" value="SH2"/>
    <property type="match status" value="1"/>
</dbReference>
<dbReference type="Gene3D" id="2.20.70.10">
    <property type="match status" value="1"/>
</dbReference>
<evidence type="ECO:0000259" key="5">
    <source>
        <dbReference type="PROSITE" id="PS50020"/>
    </source>
</evidence>
<dbReference type="OrthoDB" id="10053436at2759"/>
<feature type="region of interest" description="Disordered" evidence="3">
    <location>
        <begin position="133"/>
        <end position="164"/>
    </location>
</feature>
<dbReference type="SUPFAM" id="SSF55550">
    <property type="entry name" value="SH2 domain"/>
    <property type="match status" value="1"/>
</dbReference>
<dbReference type="RefSeq" id="XP_030828645.1">
    <property type="nucleotide sequence ID" value="XM_030972785.1"/>
</dbReference>
<dbReference type="InterPro" id="IPR000980">
    <property type="entry name" value="SH2"/>
</dbReference>
<dbReference type="PROSITE" id="PS50020">
    <property type="entry name" value="WW_DOMAIN_2"/>
    <property type="match status" value="1"/>
</dbReference>
<organism evidence="6 7">
    <name type="scientific">Strongylocentrotus purpuratus</name>
    <name type="common">Purple sea urchin</name>
    <dbReference type="NCBI Taxonomy" id="7668"/>
    <lineage>
        <taxon>Eukaryota</taxon>
        <taxon>Metazoa</taxon>
        <taxon>Echinodermata</taxon>
        <taxon>Eleutherozoa</taxon>
        <taxon>Echinozoa</taxon>
        <taxon>Echinoidea</taxon>
        <taxon>Euechinoidea</taxon>
        <taxon>Echinacea</taxon>
        <taxon>Camarodonta</taxon>
        <taxon>Echinidea</taxon>
        <taxon>Strongylocentrotidae</taxon>
        <taxon>Strongylocentrotus</taxon>
    </lineage>
</organism>
<evidence type="ECO:0000256" key="2">
    <source>
        <dbReference type="PROSITE-ProRule" id="PRU00191"/>
    </source>
</evidence>
<dbReference type="PANTHER" id="PTHR19969">
    <property type="entry name" value="SH2-SH3 ADAPTOR PROTEIN-RELATED"/>
    <property type="match status" value="1"/>
</dbReference>
<evidence type="ECO:0000313" key="7">
    <source>
        <dbReference type="Proteomes" id="UP000007110"/>
    </source>
</evidence>
<evidence type="ECO:0000259" key="4">
    <source>
        <dbReference type="PROSITE" id="PS50001"/>
    </source>
</evidence>
<dbReference type="EnsemblMetazoa" id="XM_030997061">
    <property type="protein sequence ID" value="XP_030852921"/>
    <property type="gene ID" value="LOC115929024"/>
</dbReference>
<feature type="compositionally biased region" description="Basic and acidic residues" evidence="3">
    <location>
        <begin position="147"/>
        <end position="158"/>
    </location>
</feature>
<dbReference type="RefSeq" id="XP_030828646.1">
    <property type="nucleotide sequence ID" value="XM_030972786.1"/>
</dbReference>
<reference evidence="6" key="2">
    <citation type="submission" date="2021-01" db="UniProtKB">
        <authorList>
            <consortium name="EnsemblMetazoa"/>
        </authorList>
    </citation>
    <scope>IDENTIFICATION</scope>
</reference>
<dbReference type="GeneID" id="100889160"/>
<dbReference type="AlphaFoldDB" id="A0A7M7SSU9"/>
<dbReference type="KEGG" id="spu:100889160"/>
<dbReference type="Proteomes" id="UP000007110">
    <property type="component" value="Unassembled WGS sequence"/>
</dbReference>
<dbReference type="RefSeq" id="XP_030852921.1">
    <property type="nucleotide sequence ID" value="XM_030997061.1"/>
</dbReference>
<dbReference type="InterPro" id="IPR036860">
    <property type="entry name" value="SH2_dom_sf"/>
</dbReference>
<proteinExistence type="predicted"/>
<dbReference type="PANTHER" id="PTHR19969:SF5">
    <property type="entry name" value="CRK-LIKE PROTEIN"/>
    <property type="match status" value="1"/>
</dbReference>
<dbReference type="InterPro" id="IPR001202">
    <property type="entry name" value="WW_dom"/>
</dbReference>
<keyword evidence="1 2" id="KW-0727">SH2 domain</keyword>
<name>A0A7M7SSU9_STRPU</name>
<dbReference type="Gene3D" id="3.30.505.10">
    <property type="entry name" value="SH2 domain"/>
    <property type="match status" value="1"/>
</dbReference>
<dbReference type="EnsemblMetazoa" id="XM_030972785">
    <property type="protein sequence ID" value="XP_030828645"/>
    <property type="gene ID" value="LOC100889160"/>
</dbReference>
<sequence>MQRGGPGVPQMSARPSIFEYAEALPFFHGRLTNTEEDRIFKYYLDKRGAFLLRKSNSQPDTLVVSIVVDCKNIFHIKVEQKHGKICILQSDAVFPSLAYLIEYFHINPFPGTKHKELYLTKAISASKFSPGPAAAPPLGGRAPPLSSEEKTPSIDERPPMPLPSSQNPIYAEYRHLYSRVEKTESDQLDLILRLCEEVDIELQNVGRLKCSCGLYMEESKLIDDWMMHRDTEGEATRGRIFFLDTKTNQSTWKLPQEVEMEIKRNHPEKWKLLCRLLKEPIANYDF</sequence>
<dbReference type="GeneID" id="115929024"/>
<evidence type="ECO:0000256" key="1">
    <source>
        <dbReference type="ARBA" id="ARBA00022999"/>
    </source>
</evidence>
<reference evidence="7" key="1">
    <citation type="submission" date="2015-02" db="EMBL/GenBank/DDBJ databases">
        <title>Genome sequencing for Strongylocentrotus purpuratus.</title>
        <authorList>
            <person name="Murali S."/>
            <person name="Liu Y."/>
            <person name="Vee V."/>
            <person name="English A."/>
            <person name="Wang M."/>
            <person name="Skinner E."/>
            <person name="Han Y."/>
            <person name="Muzny D.M."/>
            <person name="Worley K.C."/>
            <person name="Gibbs R.A."/>
        </authorList>
    </citation>
    <scope>NUCLEOTIDE SEQUENCE</scope>
</reference>
<keyword evidence="7" id="KW-1185">Reference proteome</keyword>
<feature type="domain" description="SH2" evidence="4">
    <location>
        <begin position="26"/>
        <end position="123"/>
    </location>
</feature>
<feature type="domain" description="WW" evidence="5">
    <location>
        <begin position="219"/>
        <end position="257"/>
    </location>
</feature>
<dbReference type="InterPro" id="IPR036020">
    <property type="entry name" value="WW_dom_sf"/>
</dbReference>
<dbReference type="Pfam" id="PF00017">
    <property type="entry name" value="SH2"/>
    <property type="match status" value="1"/>
</dbReference>